<proteinExistence type="predicted"/>
<dbReference type="EMBL" id="QZEY01000031">
    <property type="protein sequence ID" value="RJL20406.1"/>
    <property type="molecule type" value="Genomic_DNA"/>
</dbReference>
<keyword evidence="2" id="KW-1185">Reference proteome</keyword>
<protein>
    <recommendedName>
        <fullName evidence="3">Pilus assembly protein TadE</fullName>
    </recommendedName>
</protein>
<evidence type="ECO:0008006" key="3">
    <source>
        <dbReference type="Google" id="ProtNLM"/>
    </source>
</evidence>
<comment type="caution">
    <text evidence="1">The sequence shown here is derived from an EMBL/GenBank/DDBJ whole genome shotgun (WGS) entry which is preliminary data.</text>
</comment>
<dbReference type="NCBIfam" id="NF041390">
    <property type="entry name" value="TadE_Rv3655c"/>
    <property type="match status" value="1"/>
</dbReference>
<organism evidence="1 2">
    <name type="scientific">Bailinhaonella thermotolerans</name>
    <dbReference type="NCBI Taxonomy" id="1070861"/>
    <lineage>
        <taxon>Bacteria</taxon>
        <taxon>Bacillati</taxon>
        <taxon>Actinomycetota</taxon>
        <taxon>Actinomycetes</taxon>
        <taxon>Streptosporangiales</taxon>
        <taxon>Streptosporangiaceae</taxon>
        <taxon>Bailinhaonella</taxon>
    </lineage>
</organism>
<sequence>MVTAEMATALPALVVVVGAALWAIVALNAQLACVDAARAGARAAARGEPAATVEAQAARTAPQGARVTLTAGPEETKVEVTVALNPLWLRGMPPLRVGATAVSATEPQALIPP</sequence>
<reference evidence="1 2" key="1">
    <citation type="submission" date="2018-09" db="EMBL/GenBank/DDBJ databases">
        <title>YIM 75507 draft genome.</title>
        <authorList>
            <person name="Tang S."/>
            <person name="Feng Y."/>
        </authorList>
    </citation>
    <scope>NUCLEOTIDE SEQUENCE [LARGE SCALE GENOMIC DNA]</scope>
    <source>
        <strain evidence="1 2">YIM 75507</strain>
    </source>
</reference>
<accession>A0A3A4A1T1</accession>
<name>A0A3A4A1T1_9ACTN</name>
<evidence type="ECO:0000313" key="1">
    <source>
        <dbReference type="EMBL" id="RJL20406.1"/>
    </source>
</evidence>
<evidence type="ECO:0000313" key="2">
    <source>
        <dbReference type="Proteomes" id="UP000265768"/>
    </source>
</evidence>
<dbReference type="InterPro" id="IPR049790">
    <property type="entry name" value="Rv3655c/TadE"/>
</dbReference>
<gene>
    <name evidence="1" type="ORF">D5H75_39650</name>
</gene>
<dbReference type="AlphaFoldDB" id="A0A3A4A1T1"/>
<dbReference type="Proteomes" id="UP000265768">
    <property type="component" value="Unassembled WGS sequence"/>
</dbReference>